<organism evidence="2 3">
    <name type="scientific">Giardia intestinalis</name>
    <name type="common">Giardia lamblia</name>
    <dbReference type="NCBI Taxonomy" id="5741"/>
    <lineage>
        <taxon>Eukaryota</taxon>
        <taxon>Metamonada</taxon>
        <taxon>Diplomonadida</taxon>
        <taxon>Hexamitidae</taxon>
        <taxon>Giardiinae</taxon>
        <taxon>Giardia</taxon>
    </lineage>
</organism>
<reference evidence="3" key="1">
    <citation type="submission" date="2012-02" db="EMBL/GenBank/DDBJ databases">
        <title>Genome sequencing of Giardia lamblia Genotypes A2 and B isolates (DH and GS) and comparative analysis with the genomes of Genotypes A1 and E (WB and Pig).</title>
        <authorList>
            <person name="Adam R."/>
            <person name="Dahlstrom E."/>
            <person name="Martens C."/>
            <person name="Bruno D."/>
            <person name="Barbian K."/>
            <person name="Porcella S.F."/>
            <person name="Nash T."/>
        </authorList>
    </citation>
    <scope>NUCLEOTIDE SEQUENCE</scope>
    <source>
        <strain evidence="3">DH</strain>
    </source>
</reference>
<dbReference type="AlphaFoldDB" id="V6TIV7"/>
<dbReference type="EMBL" id="AHGT01000010">
    <property type="protein sequence ID" value="ESU38676.1"/>
    <property type="molecule type" value="Genomic_DNA"/>
</dbReference>
<evidence type="ECO:0000313" key="3">
    <source>
        <dbReference type="Proteomes" id="UP000018320"/>
    </source>
</evidence>
<dbReference type="VEuPathDB" id="GiardiaDB:DHA2_150014"/>
<name>V6TIV7_GIAIN</name>
<sequence>MTMEVFKNVTLFFRELSSADVLQKSILAANPIPATFLFDVEEKLSEAVERVDRIIKEKATALRSAINYLEKLYADLMHTNEPIFICEPPIDTPTFFQSIFYQNAFVDPTSVSAVPLRPLPQSSCINVNLASIFDNLVFTDSFPKSDFYEEPTQKIYSSLDEDGYIIGNASATTREANVYPRASFQSYLDLAVFSYPRVSSFATTSSIIDQEKKKFAQTYNQITSTDTSVPAGIMRSKIHSAHYNLADTFFIVLLSDCEDTYTQTIYPNSDILYEQLVDFPEMFTRGQLKFSYNLLGEQEIYRYDDVDYPGIDLVAETLYVNVSAQQKLLKTSLQISVDIAQSIIEAKSGFSSTGVVFVGWNSLFPLKSSYKVFTGPSDVYLDFMNSVVRNISAANHCLIPTLFDLYEALHNVYVERVEYLSKVYQRRNPLYTKFESHYRALDNSAQTSPQQTTRIRPLVVYILGSGISTNNQSIVKSTSSLKLISELLRKMKKINIQIIIIAIPPDKDSRKEKSVFNKRMLHYEQFCWLRRLLLPRAFHVFDIDDYVSYMTQHFSSTSIWFHHRDIYFRHIVERYLSPLRSKNSDIYFSAPYLNLHGSSMVSFCGNVFVDLVNLPKNQHPTFNHTLLVNTTQTSSKFIIGSVCVELPMGSLVAMHGLAHKTYRSFLLDRNSLSILGSTSRYKPFWQYFQWSVMESLPKNAADIILLREQGLIELDLHTGYIVYYKGRPYNNSFTLDADLPTDTSPYPLINRTRYLFFQQIPNRNDLVLLVSLNFHVWDYPLAPRKTINPPLDIEYLLCGNDSPDSATFYTVQTVFSKAYKNTGKYTQGLSQSWYSTSALCSSMSQLVRALPEVFEMKYNASLVGALGLNPSVLRFARFAADNSGTLRDCYNAFNAEATGVPGSVSQCIFLDLSGNVLAYPSFRCTNTYSKLIQNLLNQPVARRISFHRSSCMCSTLFYDSGDPVILDDYDTYLYNFTCVSMVIRLYSKSVPDFLDHPEVVGFFIVTFTDHGLKRLYTKKKAEFVAEIAAICPNYDPSQQIYQCNNLMFIDLHTADIYIDDFSSLLIDAEKIINPHVSQMQYLLWYHGFLQCVFRQYHDKVLRTMAASKALEDIYTAMIFRKKDMITYDVYSRHLQDAETVKRVKNKVVLGLFYDISGVAVDATYLSLNVTPSVGCKRELEDSGALLAYYPQANTLSLAYSDAYYTTKDKAEFIAVSIYSELEQKVLFPLLSSVTVLLLLFTLLKTIFRRTPVAYRLRLHHVTGR</sequence>
<evidence type="ECO:0000256" key="1">
    <source>
        <dbReference type="SAM" id="Phobius"/>
    </source>
</evidence>
<dbReference type="VEuPathDB" id="GiardiaDB:GL50803_0036515"/>
<keyword evidence="1" id="KW-1133">Transmembrane helix</keyword>
<proteinExistence type="predicted"/>
<protein>
    <submittedName>
        <fullName evidence="2">Uncharacterized protein</fullName>
    </submittedName>
</protein>
<keyword evidence="1" id="KW-0812">Transmembrane</keyword>
<feature type="transmembrane region" description="Helical" evidence="1">
    <location>
        <begin position="1225"/>
        <end position="1247"/>
    </location>
</feature>
<evidence type="ECO:0000313" key="2">
    <source>
        <dbReference type="EMBL" id="ESU38676.1"/>
    </source>
</evidence>
<dbReference type="VEuPathDB" id="GiardiaDB:GL50581_2777"/>
<accession>V6TIV7</accession>
<reference evidence="2 3" key="2">
    <citation type="journal article" date="2013" name="Genome Biol. Evol.">
        <title>Genome sequencing of Giardia lamblia genotypes A2 and B isolates (DH and GS) and comparative analysis with the genomes of genotypes A1 and E (WB and Pig).</title>
        <authorList>
            <person name="Adam R.D."/>
            <person name="Dahlstrom E.W."/>
            <person name="Martens C.A."/>
            <person name="Bruno D.P."/>
            <person name="Barbian K.D."/>
            <person name="Ricklefs S.M."/>
            <person name="Hernandez M.M."/>
            <person name="Narla N.P."/>
            <person name="Patel R.B."/>
            <person name="Porcella S.F."/>
            <person name="Nash T.E."/>
        </authorList>
    </citation>
    <scope>NUCLEOTIDE SEQUENCE [LARGE SCALE GENOMIC DNA]</scope>
    <source>
        <strain evidence="2 3">DH</strain>
    </source>
</reference>
<keyword evidence="1" id="KW-0472">Membrane</keyword>
<gene>
    <name evidence="2" type="ORF">DHA2_150014</name>
</gene>
<dbReference type="Proteomes" id="UP000018320">
    <property type="component" value="Unassembled WGS sequence"/>
</dbReference>
<comment type="caution">
    <text evidence="2">The sequence shown here is derived from an EMBL/GenBank/DDBJ whole genome shotgun (WGS) entry which is preliminary data.</text>
</comment>
<dbReference type="VEuPathDB" id="GiardiaDB:QR46_1393"/>